<accession>A0A1C3VSA9</accession>
<gene>
    <name evidence="1" type="ORF">GA0061101_106138</name>
</gene>
<proteinExistence type="predicted"/>
<dbReference type="OrthoDB" id="8395966at2"/>
<evidence type="ECO:0000313" key="2">
    <source>
        <dbReference type="Proteomes" id="UP000199205"/>
    </source>
</evidence>
<protein>
    <submittedName>
        <fullName evidence="1">Uncharacterized protein</fullName>
    </submittedName>
</protein>
<sequence>MTCKCIETVNEKLASRNTRLSQAIMFGEAKHPGLMIETHQIDKGRGKMKAVSMFLTYCAFCGTKYGEDAA</sequence>
<reference evidence="1 2" key="1">
    <citation type="submission" date="2016-08" db="EMBL/GenBank/DDBJ databases">
        <authorList>
            <person name="Seilhamer J.J."/>
        </authorList>
    </citation>
    <scope>NUCLEOTIDE SEQUENCE [LARGE SCALE GENOMIC DNA]</scope>
    <source>
        <strain evidence="1 2">P1-7</strain>
    </source>
</reference>
<dbReference type="RefSeq" id="WP_092574060.1">
    <property type="nucleotide sequence ID" value="NZ_FMAF01000006.1"/>
</dbReference>
<organism evidence="1 2">
    <name type="scientific">Rhizobium lusitanum</name>
    <dbReference type="NCBI Taxonomy" id="293958"/>
    <lineage>
        <taxon>Bacteria</taxon>
        <taxon>Pseudomonadati</taxon>
        <taxon>Pseudomonadota</taxon>
        <taxon>Alphaproteobacteria</taxon>
        <taxon>Hyphomicrobiales</taxon>
        <taxon>Rhizobiaceae</taxon>
        <taxon>Rhizobium/Agrobacterium group</taxon>
        <taxon>Rhizobium</taxon>
    </lineage>
</organism>
<dbReference type="EMBL" id="FMAF01000006">
    <property type="protein sequence ID" value="SCB30660.1"/>
    <property type="molecule type" value="Genomic_DNA"/>
</dbReference>
<dbReference type="AlphaFoldDB" id="A0A1C3VSA9"/>
<name>A0A1C3VSA9_9HYPH</name>
<dbReference type="Proteomes" id="UP000199205">
    <property type="component" value="Unassembled WGS sequence"/>
</dbReference>
<evidence type="ECO:0000313" key="1">
    <source>
        <dbReference type="EMBL" id="SCB30660.1"/>
    </source>
</evidence>